<evidence type="ECO:0000313" key="2">
    <source>
        <dbReference type="EMBL" id="RID62838.1"/>
    </source>
</evidence>
<reference evidence="2 3" key="1">
    <citation type="submission" date="2018-06" db="EMBL/GenBank/DDBJ databases">
        <title>WGS assembly of Brassica rapa FPsc.</title>
        <authorList>
            <person name="Bowman J."/>
            <person name="Kohchi T."/>
            <person name="Yamato K."/>
            <person name="Jenkins J."/>
            <person name="Shu S."/>
            <person name="Ishizaki K."/>
            <person name="Yamaoka S."/>
            <person name="Nishihama R."/>
            <person name="Nakamura Y."/>
            <person name="Berger F."/>
            <person name="Adam C."/>
            <person name="Aki S."/>
            <person name="Althoff F."/>
            <person name="Araki T."/>
            <person name="Arteaga-Vazquez M."/>
            <person name="Balasubrmanian S."/>
            <person name="Bauer D."/>
            <person name="Boehm C."/>
            <person name="Briginshaw L."/>
            <person name="Caballero-Perez J."/>
            <person name="Catarino B."/>
            <person name="Chen F."/>
            <person name="Chiyoda S."/>
            <person name="Chovatia M."/>
            <person name="Davies K."/>
            <person name="Delmans M."/>
            <person name="Demura T."/>
            <person name="Dierschke T."/>
            <person name="Dolan L."/>
            <person name="Dorantes-Acosta A."/>
            <person name="Eklund D."/>
            <person name="Florent S."/>
            <person name="Flores-Sandoval E."/>
            <person name="Fujiyama A."/>
            <person name="Fukuzawa H."/>
            <person name="Galik B."/>
            <person name="Grimanelli D."/>
            <person name="Grimwood J."/>
            <person name="Grossniklaus U."/>
            <person name="Hamada T."/>
            <person name="Haseloff J."/>
            <person name="Hetherington A."/>
            <person name="Higo A."/>
            <person name="Hirakawa Y."/>
            <person name="Hundley H."/>
            <person name="Ikeda Y."/>
            <person name="Inoue K."/>
            <person name="Inoue S."/>
            <person name="Ishida S."/>
            <person name="Jia Q."/>
            <person name="Kakita M."/>
            <person name="Kanazawa T."/>
            <person name="Kawai Y."/>
            <person name="Kawashima T."/>
            <person name="Kennedy M."/>
            <person name="Kinose K."/>
            <person name="Kinoshita T."/>
            <person name="Kohara Y."/>
            <person name="Koide E."/>
            <person name="Komatsu K."/>
            <person name="Kopischke S."/>
            <person name="Kubo M."/>
            <person name="Kyozuka J."/>
            <person name="Lagercrantz U."/>
            <person name="Lin S."/>
            <person name="Lindquist E."/>
            <person name="Lipzen A."/>
            <person name="Lu C."/>
            <person name="Luna E."/>
            <person name="Martienssen R."/>
            <person name="Minamino N."/>
            <person name="Mizutani M."/>
            <person name="Mizutani M."/>
            <person name="Mochizuki N."/>
            <person name="Monte I."/>
            <person name="Mosher R."/>
            <person name="Nagasaki H."/>
            <person name="Nakagami H."/>
            <person name="Naramoto S."/>
            <person name="Nishitani K."/>
            <person name="Ohtani M."/>
            <person name="Okamoto T."/>
            <person name="Okumura M."/>
            <person name="Phillips J."/>
            <person name="Pollak B."/>
            <person name="Reinders A."/>
            <person name="Roevekamp M."/>
            <person name="Sano R."/>
            <person name="Sawa S."/>
            <person name="Schmid M."/>
            <person name="Shirakawa M."/>
            <person name="Solano R."/>
            <person name="Spunde A."/>
            <person name="Suetsugu N."/>
            <person name="Sugano S."/>
            <person name="Sugiyama A."/>
            <person name="Sun R."/>
            <person name="Suzuki Y."/>
            <person name="Takenaka M."/>
            <person name="Takezawa D."/>
            <person name="Tomogane H."/>
            <person name="Tsuzuki M."/>
            <person name="Ueda T."/>
            <person name="Umeda M."/>
            <person name="Ward J."/>
            <person name="Watanabe Y."/>
            <person name="Yazaki K."/>
            <person name="Yokoyama R."/>
            <person name="Yoshitake Y."/>
            <person name="Yotsui I."/>
            <person name="Zachgo S."/>
            <person name="Schmutz J."/>
        </authorList>
    </citation>
    <scope>NUCLEOTIDE SEQUENCE [LARGE SCALE GENOMIC DNA]</scope>
    <source>
        <strain evidence="3">cv. B-3</strain>
    </source>
</reference>
<accession>A0A397ZD12</accession>
<dbReference type="EMBL" id="CM010632">
    <property type="protein sequence ID" value="RID62838.1"/>
    <property type="molecule type" value="Genomic_DNA"/>
</dbReference>
<proteinExistence type="predicted"/>
<dbReference type="AlphaFoldDB" id="A0A397ZD12"/>
<evidence type="ECO:0000259" key="1">
    <source>
        <dbReference type="Pfam" id="PF09331"/>
    </source>
</evidence>
<gene>
    <name evidence="2" type="ORF">BRARA_E01881</name>
</gene>
<feature type="domain" description="DUF1985" evidence="1">
    <location>
        <begin position="87"/>
        <end position="213"/>
    </location>
</feature>
<dbReference type="PANTHER" id="PTHR48449">
    <property type="entry name" value="DUF1985 DOMAIN-CONTAINING PROTEIN"/>
    <property type="match status" value="1"/>
</dbReference>
<dbReference type="InterPro" id="IPR015410">
    <property type="entry name" value="DUF1985"/>
</dbReference>
<name>A0A397ZD12_BRACM</name>
<dbReference type="Proteomes" id="UP000264353">
    <property type="component" value="Chromosome A5"/>
</dbReference>
<organism evidence="2 3">
    <name type="scientific">Brassica campestris</name>
    <name type="common">Field mustard</name>
    <dbReference type="NCBI Taxonomy" id="3711"/>
    <lineage>
        <taxon>Eukaryota</taxon>
        <taxon>Viridiplantae</taxon>
        <taxon>Streptophyta</taxon>
        <taxon>Embryophyta</taxon>
        <taxon>Tracheophyta</taxon>
        <taxon>Spermatophyta</taxon>
        <taxon>Magnoliopsida</taxon>
        <taxon>eudicotyledons</taxon>
        <taxon>Gunneridae</taxon>
        <taxon>Pentapetalae</taxon>
        <taxon>rosids</taxon>
        <taxon>malvids</taxon>
        <taxon>Brassicales</taxon>
        <taxon>Brassicaceae</taxon>
        <taxon>Brassiceae</taxon>
        <taxon>Brassica</taxon>
    </lineage>
</organism>
<dbReference type="Pfam" id="PF09331">
    <property type="entry name" value="DUF1985"/>
    <property type="match status" value="1"/>
</dbReference>
<dbReference type="PANTHER" id="PTHR48449:SF2">
    <property type="entry name" value="UBIQUITIN-LIKE PROTEASE FAMILY PROFILE DOMAIN-CONTAINING PROTEIN"/>
    <property type="match status" value="1"/>
</dbReference>
<sequence>MVSAWFIDCSEEPEEPDMQNIPEMMFAGGEEPVGVRILTYQSSSAPQRILNALDEEEVDIIRRSSFGKLIEIADKPAFYGRFARYMLSRQLKTKKKYETWFRFAGKPVRFSIREFAIVTGLPCGKFPQKSKMKLKATIAEQTYWPCLFGKVEVVTVSSVIKMLYRKTVKDRDIRIRYACLALLESVLLPTSLNMKISRDHVEAIKDLDAFFRFLGDGIKERDEIALSQNTIALKGFALAIQLVMVAAVPALTEVVQDSCSSSDSDSEDIDGSGRDIFTKKRTLNPAHARYLDKRTDVIVHSILVQDPERPIDEAILVRHDEVHDSRVDNLVEAIRRYPCSETR</sequence>
<protein>
    <recommendedName>
        <fullName evidence="1">DUF1985 domain-containing protein</fullName>
    </recommendedName>
</protein>
<evidence type="ECO:0000313" key="3">
    <source>
        <dbReference type="Proteomes" id="UP000264353"/>
    </source>
</evidence>